<sequence length="674" mass="76586">MDPTSVEDLLLTLLKYPLLGVQIIGYVPLSIMQTRVETPSKIKSTPRYIKSLKFHWLRTPVLSQLLILFTFSTCTFLFIIPEQQNKGFDQFSKLSTDMVIISAMSVLALTNSIGNRVYGFTTVRRNTLAFWHVHCRQLQKISKILTHPEFTSLLGKQVRVQFCWTIFFLLLPISTILFGDLIASKVFGVSSKASILKMIQERNVGIFWGMIFWIYFTYSHILLSNWITFFVKIYNLVLKCVTKEVEGMAGNNDPQDFVTLDKIEDVTQAYDVISGLVDYFNEKLSFRLMGEVGISIIWILGCIYFAMVSYKTVEIGSMLTNILASGMSIRTLYTYGDEGENLEQNRILLIKRLCDVKGNNFGIVGMEKLKFLNRKVINCKLSISPGNFFTLNRSFVLSIWSVLITLLIVMAQVRDSDEMGSTNSTNNEISVANASMKPMDAKLRPKQISDRDWFGHIAFLSNRLIFYGTLDVRAALFGLPGDPDLSPDHIPTCISSQYLRLLGLFLIRSVLCVFRVANLTSNYCLGVAVHFVGIALDKLRISDWFKKSKMFRIASYCLDPSDGIQHMYDHISELVNYFDEKLISFSDIIVSDWWEKLGLASFGSCIYFSMVSYKTVEIGSMLTNMLASVMAIRTLYTYGDEGENLEQNRILLIKRLCDVVENNFGINSWDGKGG</sequence>
<gene>
    <name evidence="2" type="ORF">Fcan01_10700</name>
</gene>
<keyword evidence="1" id="KW-0812">Transmembrane</keyword>
<proteinExistence type="predicted"/>
<name>A0A226E889_FOLCA</name>
<comment type="caution">
    <text evidence="2">The sequence shown here is derived from an EMBL/GenBank/DDBJ whole genome shotgun (WGS) entry which is preliminary data.</text>
</comment>
<keyword evidence="1" id="KW-0472">Membrane</keyword>
<dbReference type="AlphaFoldDB" id="A0A226E889"/>
<evidence type="ECO:0000313" key="2">
    <source>
        <dbReference type="EMBL" id="OXA53528.1"/>
    </source>
</evidence>
<dbReference type="Proteomes" id="UP000198287">
    <property type="component" value="Unassembled WGS sequence"/>
</dbReference>
<evidence type="ECO:0000313" key="3">
    <source>
        <dbReference type="Proteomes" id="UP000198287"/>
    </source>
</evidence>
<keyword evidence="3" id="KW-1185">Reference proteome</keyword>
<accession>A0A226E889</accession>
<keyword evidence="1" id="KW-1133">Transmembrane helix</keyword>
<evidence type="ECO:0000256" key="1">
    <source>
        <dbReference type="SAM" id="Phobius"/>
    </source>
</evidence>
<feature type="transmembrane region" description="Helical" evidence="1">
    <location>
        <begin position="292"/>
        <end position="310"/>
    </location>
</feature>
<reference evidence="2 3" key="1">
    <citation type="submission" date="2015-12" db="EMBL/GenBank/DDBJ databases">
        <title>The genome of Folsomia candida.</title>
        <authorList>
            <person name="Faddeeva A."/>
            <person name="Derks M.F."/>
            <person name="Anvar Y."/>
            <person name="Smit S."/>
            <person name="Van Straalen N."/>
            <person name="Roelofs D."/>
        </authorList>
    </citation>
    <scope>NUCLEOTIDE SEQUENCE [LARGE SCALE GENOMIC DNA]</scope>
    <source>
        <strain evidence="2 3">VU population</strain>
        <tissue evidence="2">Whole body</tissue>
    </source>
</reference>
<feature type="transmembrane region" description="Helical" evidence="1">
    <location>
        <begin position="16"/>
        <end position="36"/>
    </location>
</feature>
<feature type="transmembrane region" description="Helical" evidence="1">
    <location>
        <begin position="57"/>
        <end position="79"/>
    </location>
</feature>
<feature type="transmembrane region" description="Helical" evidence="1">
    <location>
        <begin position="162"/>
        <end position="184"/>
    </location>
</feature>
<feature type="transmembrane region" description="Helical" evidence="1">
    <location>
        <begin position="204"/>
        <end position="223"/>
    </location>
</feature>
<organism evidence="2 3">
    <name type="scientific">Folsomia candida</name>
    <name type="common">Springtail</name>
    <dbReference type="NCBI Taxonomy" id="158441"/>
    <lineage>
        <taxon>Eukaryota</taxon>
        <taxon>Metazoa</taxon>
        <taxon>Ecdysozoa</taxon>
        <taxon>Arthropoda</taxon>
        <taxon>Hexapoda</taxon>
        <taxon>Collembola</taxon>
        <taxon>Entomobryomorpha</taxon>
        <taxon>Isotomoidea</taxon>
        <taxon>Isotomidae</taxon>
        <taxon>Proisotominae</taxon>
        <taxon>Folsomia</taxon>
    </lineage>
</organism>
<protein>
    <submittedName>
        <fullName evidence="2">Uncharacterized protein</fullName>
    </submittedName>
</protein>
<dbReference type="EMBL" id="LNIX01000005">
    <property type="protein sequence ID" value="OXA53528.1"/>
    <property type="molecule type" value="Genomic_DNA"/>
</dbReference>
<feature type="transmembrane region" description="Helical" evidence="1">
    <location>
        <begin position="99"/>
        <end position="118"/>
    </location>
</feature>